<protein>
    <submittedName>
        <fullName evidence="1">Uncharacterized protein</fullName>
    </submittedName>
</protein>
<evidence type="ECO:0000313" key="2">
    <source>
        <dbReference type="Proteomes" id="UP000507222"/>
    </source>
</evidence>
<gene>
    <name evidence="1" type="ORF">CURHAP_LOCUS15954</name>
</gene>
<name>A0A6J5U1G9_PRUAR</name>
<sequence length="188" mass="21305">MIVVARGDKSGEDGIPMLLKIPRLFDLGVATASSDSVISSYQDWYDWLANKKLELVTLCGNDRLWFRSPHHICGFELDGRSWPTCLLYIVPFTPRYILRYPSDLAQMRGDLKVLWTRGEPERPCPHVHLNPLIEVVGQSNSVTFRRTLVFSFVTKLKLIQQQLLHSEGVIGKDCNEHINAAGLQVTLS</sequence>
<dbReference type="EMBL" id="CAEKDK010000002">
    <property type="protein sequence ID" value="CAB4270006.1"/>
    <property type="molecule type" value="Genomic_DNA"/>
</dbReference>
<dbReference type="Proteomes" id="UP000507222">
    <property type="component" value="Unassembled WGS sequence"/>
</dbReference>
<reference evidence="1 2" key="1">
    <citation type="submission" date="2020-05" db="EMBL/GenBank/DDBJ databases">
        <authorList>
            <person name="Campoy J."/>
            <person name="Schneeberger K."/>
            <person name="Spophaly S."/>
        </authorList>
    </citation>
    <scope>NUCLEOTIDE SEQUENCE [LARGE SCALE GENOMIC DNA]</scope>
    <source>
        <strain evidence="1">PruArmRojPasFocal</strain>
    </source>
</reference>
<proteinExistence type="predicted"/>
<evidence type="ECO:0000313" key="1">
    <source>
        <dbReference type="EMBL" id="CAB4270006.1"/>
    </source>
</evidence>
<organism evidence="1 2">
    <name type="scientific">Prunus armeniaca</name>
    <name type="common">Apricot</name>
    <name type="synonym">Armeniaca vulgaris</name>
    <dbReference type="NCBI Taxonomy" id="36596"/>
    <lineage>
        <taxon>Eukaryota</taxon>
        <taxon>Viridiplantae</taxon>
        <taxon>Streptophyta</taxon>
        <taxon>Embryophyta</taxon>
        <taxon>Tracheophyta</taxon>
        <taxon>Spermatophyta</taxon>
        <taxon>Magnoliopsida</taxon>
        <taxon>eudicotyledons</taxon>
        <taxon>Gunneridae</taxon>
        <taxon>Pentapetalae</taxon>
        <taxon>rosids</taxon>
        <taxon>fabids</taxon>
        <taxon>Rosales</taxon>
        <taxon>Rosaceae</taxon>
        <taxon>Amygdaloideae</taxon>
        <taxon>Amygdaleae</taxon>
        <taxon>Prunus</taxon>
    </lineage>
</organism>
<dbReference type="AlphaFoldDB" id="A0A6J5U1G9"/>
<accession>A0A6J5U1G9</accession>